<protein>
    <submittedName>
        <fullName evidence="5">NUDIX hydrolase</fullName>
    </submittedName>
</protein>
<comment type="similarity">
    <text evidence="3">Belongs to the Nudix hydrolase family.</text>
</comment>
<dbReference type="PROSITE" id="PS00893">
    <property type="entry name" value="NUDIX_BOX"/>
    <property type="match status" value="1"/>
</dbReference>
<dbReference type="Pfam" id="PF00293">
    <property type="entry name" value="NUDIX"/>
    <property type="match status" value="1"/>
</dbReference>
<organism evidence="5 6">
    <name type="scientific">Candidatus Merdicola faecigallinarum</name>
    <dbReference type="NCBI Taxonomy" id="2840862"/>
    <lineage>
        <taxon>Bacteria</taxon>
        <taxon>Bacillati</taxon>
        <taxon>Bacillota</taxon>
        <taxon>Clostridia</taxon>
        <taxon>Candidatus Merdicola</taxon>
    </lineage>
</organism>
<dbReference type="PRINTS" id="PR00502">
    <property type="entry name" value="NUDIXFAMILY"/>
</dbReference>
<dbReference type="PANTHER" id="PTHR11839:SF18">
    <property type="entry name" value="NUDIX HYDROLASE DOMAIN-CONTAINING PROTEIN"/>
    <property type="match status" value="1"/>
</dbReference>
<dbReference type="PROSITE" id="PS51462">
    <property type="entry name" value="NUDIX"/>
    <property type="match status" value="1"/>
</dbReference>
<dbReference type="InterPro" id="IPR000086">
    <property type="entry name" value="NUDIX_hydrolase_dom"/>
</dbReference>
<dbReference type="GO" id="GO:0016462">
    <property type="term" value="F:pyrophosphatase activity"/>
    <property type="evidence" value="ECO:0007669"/>
    <property type="project" value="UniProtKB-ARBA"/>
</dbReference>
<dbReference type="PANTHER" id="PTHR11839">
    <property type="entry name" value="UDP/ADP-SUGAR PYROPHOSPHATASE"/>
    <property type="match status" value="1"/>
</dbReference>
<comment type="caution">
    <text evidence="5">The sequence shown here is derived from an EMBL/GenBank/DDBJ whole genome shotgun (WGS) entry which is preliminary data.</text>
</comment>
<evidence type="ECO:0000313" key="6">
    <source>
        <dbReference type="Proteomes" id="UP000824093"/>
    </source>
</evidence>
<evidence type="ECO:0000256" key="1">
    <source>
        <dbReference type="ARBA" id="ARBA00001946"/>
    </source>
</evidence>
<dbReference type="Gene3D" id="3.90.79.10">
    <property type="entry name" value="Nucleoside Triphosphate Pyrophosphohydrolase"/>
    <property type="match status" value="1"/>
</dbReference>
<name>A0A9D1M0Y4_9FIRM</name>
<dbReference type="CDD" id="cd03424">
    <property type="entry name" value="NUDIX_ADPRase_Nudt5_UGPPase_Nudt14"/>
    <property type="match status" value="1"/>
</dbReference>
<keyword evidence="2 3" id="KW-0378">Hydrolase</keyword>
<dbReference type="InterPro" id="IPR020084">
    <property type="entry name" value="NUDIX_hydrolase_CS"/>
</dbReference>
<feature type="domain" description="Nudix hydrolase" evidence="4">
    <location>
        <begin position="47"/>
        <end position="176"/>
    </location>
</feature>
<evidence type="ECO:0000256" key="3">
    <source>
        <dbReference type="RuleBase" id="RU003476"/>
    </source>
</evidence>
<accession>A0A9D1M0Y4</accession>
<evidence type="ECO:0000259" key="4">
    <source>
        <dbReference type="PROSITE" id="PS51462"/>
    </source>
</evidence>
<evidence type="ECO:0000313" key="5">
    <source>
        <dbReference type="EMBL" id="HIU51850.1"/>
    </source>
</evidence>
<dbReference type="InterPro" id="IPR015797">
    <property type="entry name" value="NUDIX_hydrolase-like_dom_sf"/>
</dbReference>
<dbReference type="SUPFAM" id="SSF55811">
    <property type="entry name" value="Nudix"/>
    <property type="match status" value="1"/>
</dbReference>
<dbReference type="AlphaFoldDB" id="A0A9D1M0Y4"/>
<reference evidence="5" key="2">
    <citation type="journal article" date="2021" name="PeerJ">
        <title>Extensive microbial diversity within the chicken gut microbiome revealed by metagenomics and culture.</title>
        <authorList>
            <person name="Gilroy R."/>
            <person name="Ravi A."/>
            <person name="Getino M."/>
            <person name="Pursley I."/>
            <person name="Horton D.L."/>
            <person name="Alikhan N.F."/>
            <person name="Baker D."/>
            <person name="Gharbi K."/>
            <person name="Hall N."/>
            <person name="Watson M."/>
            <person name="Adriaenssens E.M."/>
            <person name="Foster-Nyarko E."/>
            <person name="Jarju S."/>
            <person name="Secka A."/>
            <person name="Antonio M."/>
            <person name="Oren A."/>
            <person name="Chaudhuri R.R."/>
            <person name="La Ragione R."/>
            <person name="Hildebrand F."/>
            <person name="Pallen M.J."/>
        </authorList>
    </citation>
    <scope>NUCLEOTIDE SEQUENCE</scope>
    <source>
        <strain evidence="5">CHK195-15760</strain>
    </source>
</reference>
<dbReference type="GO" id="GO:0006753">
    <property type="term" value="P:nucleoside phosphate metabolic process"/>
    <property type="evidence" value="ECO:0007669"/>
    <property type="project" value="TreeGrafter"/>
</dbReference>
<dbReference type="EMBL" id="DVNH01000028">
    <property type="protein sequence ID" value="HIU51850.1"/>
    <property type="molecule type" value="Genomic_DNA"/>
</dbReference>
<reference evidence="5" key="1">
    <citation type="submission" date="2020-10" db="EMBL/GenBank/DDBJ databases">
        <authorList>
            <person name="Gilroy R."/>
        </authorList>
    </citation>
    <scope>NUCLEOTIDE SEQUENCE</scope>
    <source>
        <strain evidence="5">CHK195-15760</strain>
    </source>
</reference>
<comment type="cofactor">
    <cofactor evidence="1">
        <name>Mg(2+)</name>
        <dbReference type="ChEBI" id="CHEBI:18420"/>
    </cofactor>
</comment>
<proteinExistence type="inferred from homology"/>
<dbReference type="GO" id="GO:0019693">
    <property type="term" value="P:ribose phosphate metabolic process"/>
    <property type="evidence" value="ECO:0007669"/>
    <property type="project" value="TreeGrafter"/>
</dbReference>
<dbReference type="InterPro" id="IPR020476">
    <property type="entry name" value="Nudix_hydrolase"/>
</dbReference>
<sequence>MKQSYIKELDYELLNKKVAYKGKRITVEELNYYNPRDHKTIYREHVLAGDAAIIMPVTENEEVIMIQEPRTPVGKIVLAFPAGMIEEGETPEEGAIRELEEETGYHAQNIKKLREVYPAIGYSNERTILFLATNLVKTQRHLDPTEDIKVLKIPLKEVKEMLDKNEIITSNETVALMHYFNYERKEDKI</sequence>
<gene>
    <name evidence="5" type="ORF">IAB70_04430</name>
</gene>
<evidence type="ECO:0000256" key="2">
    <source>
        <dbReference type="ARBA" id="ARBA00022801"/>
    </source>
</evidence>
<dbReference type="Proteomes" id="UP000824093">
    <property type="component" value="Unassembled WGS sequence"/>
</dbReference>